<organism evidence="2 3">
    <name type="scientific">Mycena metata</name>
    <dbReference type="NCBI Taxonomy" id="1033252"/>
    <lineage>
        <taxon>Eukaryota</taxon>
        <taxon>Fungi</taxon>
        <taxon>Dikarya</taxon>
        <taxon>Basidiomycota</taxon>
        <taxon>Agaricomycotina</taxon>
        <taxon>Agaricomycetes</taxon>
        <taxon>Agaricomycetidae</taxon>
        <taxon>Agaricales</taxon>
        <taxon>Marasmiineae</taxon>
        <taxon>Mycenaceae</taxon>
        <taxon>Mycena</taxon>
    </lineage>
</organism>
<gene>
    <name evidence="2" type="ORF">B0H16DRAFT_1707886</name>
</gene>
<feature type="region of interest" description="Disordered" evidence="1">
    <location>
        <begin position="172"/>
        <end position="219"/>
    </location>
</feature>
<proteinExistence type="predicted"/>
<accession>A0AAD7KH19</accession>
<dbReference type="AlphaFoldDB" id="A0AAD7KH19"/>
<name>A0AAD7KH19_9AGAR</name>
<evidence type="ECO:0000313" key="2">
    <source>
        <dbReference type="EMBL" id="KAJ7785629.1"/>
    </source>
</evidence>
<dbReference type="EMBL" id="JARKIB010000001">
    <property type="protein sequence ID" value="KAJ7785629.1"/>
    <property type="molecule type" value="Genomic_DNA"/>
</dbReference>
<protein>
    <submittedName>
        <fullName evidence="2">Uncharacterized protein</fullName>
    </submittedName>
</protein>
<feature type="compositionally biased region" description="Basic and acidic residues" evidence="1">
    <location>
        <begin position="200"/>
        <end position="211"/>
    </location>
</feature>
<evidence type="ECO:0000313" key="3">
    <source>
        <dbReference type="Proteomes" id="UP001215598"/>
    </source>
</evidence>
<reference evidence="2" key="1">
    <citation type="submission" date="2023-03" db="EMBL/GenBank/DDBJ databases">
        <title>Massive genome expansion in bonnet fungi (Mycena s.s.) driven by repeated elements and novel gene families across ecological guilds.</title>
        <authorList>
            <consortium name="Lawrence Berkeley National Laboratory"/>
            <person name="Harder C.B."/>
            <person name="Miyauchi S."/>
            <person name="Viragh M."/>
            <person name="Kuo A."/>
            <person name="Thoen E."/>
            <person name="Andreopoulos B."/>
            <person name="Lu D."/>
            <person name="Skrede I."/>
            <person name="Drula E."/>
            <person name="Henrissat B."/>
            <person name="Morin E."/>
            <person name="Kohler A."/>
            <person name="Barry K."/>
            <person name="LaButti K."/>
            <person name="Morin E."/>
            <person name="Salamov A."/>
            <person name="Lipzen A."/>
            <person name="Mereny Z."/>
            <person name="Hegedus B."/>
            <person name="Baldrian P."/>
            <person name="Stursova M."/>
            <person name="Weitz H."/>
            <person name="Taylor A."/>
            <person name="Grigoriev I.V."/>
            <person name="Nagy L.G."/>
            <person name="Martin F."/>
            <person name="Kauserud H."/>
        </authorList>
    </citation>
    <scope>NUCLEOTIDE SEQUENCE</scope>
    <source>
        <strain evidence="2">CBHHK182m</strain>
    </source>
</reference>
<keyword evidence="3" id="KW-1185">Reference proteome</keyword>
<evidence type="ECO:0000256" key="1">
    <source>
        <dbReference type="SAM" id="MobiDB-lite"/>
    </source>
</evidence>
<comment type="caution">
    <text evidence="2">The sequence shown here is derived from an EMBL/GenBank/DDBJ whole genome shotgun (WGS) entry which is preliminary data.</text>
</comment>
<feature type="compositionally biased region" description="Acidic residues" evidence="1">
    <location>
        <begin position="175"/>
        <end position="199"/>
    </location>
</feature>
<dbReference type="Proteomes" id="UP001215598">
    <property type="component" value="Unassembled WGS sequence"/>
</dbReference>
<feature type="region of interest" description="Disordered" evidence="1">
    <location>
        <begin position="1"/>
        <end position="22"/>
    </location>
</feature>
<sequence length="219" mass="25512">MEDAEDLRRGEEKRQKQTERHLEREKLLRAQGELLPLTEGERESARRSGGENTREVSWIWRGTGTEGSDAELRDAVRIEWSKVYARVRRWREEMRLLEEEAQHLPISLEFEATEWEGRVRMVRVRTVVYKDTEGAIAYRIKQAAMYREIAARVLVTMTELRMGRGKRRKRIQPLDEMDVDAGAEEEDNIGVDSDEEELEDLRGNDTDDEHLLAGGADDD</sequence>